<accession>Q0B8S3</accession>
<feature type="transmembrane region" description="Helical" evidence="1">
    <location>
        <begin position="74"/>
        <end position="93"/>
    </location>
</feature>
<gene>
    <name evidence="2" type="ordered locus">Bamb_3896</name>
</gene>
<proteinExistence type="predicted"/>
<keyword evidence="1" id="KW-0812">Transmembrane</keyword>
<reference evidence="2" key="1">
    <citation type="submission" date="2006-08" db="EMBL/GenBank/DDBJ databases">
        <title>Complete sequence of Chromosome 2 of Burkholderia cepacia AMMD.</title>
        <authorList>
            <consortium name="US DOE Joint Genome Institute"/>
            <person name="Copeland A."/>
            <person name="Lucas S."/>
            <person name="Lapidus A."/>
            <person name="Barry K."/>
            <person name="Detter J.C."/>
            <person name="Glavina del Rio T."/>
            <person name="Hammon N."/>
            <person name="Israni S."/>
            <person name="Pitluck S."/>
            <person name="Bruce D."/>
            <person name="Chain P."/>
            <person name="Malfatti S."/>
            <person name="Shin M."/>
            <person name="Vergez L."/>
            <person name="Schmutz J."/>
            <person name="Larimer F."/>
            <person name="Land M."/>
            <person name="Hauser L."/>
            <person name="Kyrpides N."/>
            <person name="Kim E."/>
            <person name="Parke J."/>
            <person name="Coenye T."/>
            <person name="Konstantinidis K."/>
            <person name="Ramette A."/>
            <person name="Tiedje J."/>
            <person name="Richardson P."/>
        </authorList>
    </citation>
    <scope>NUCLEOTIDE SEQUENCE</scope>
    <source>
        <strain evidence="2">AMMD</strain>
    </source>
</reference>
<dbReference type="eggNOG" id="ENOG50317B7">
    <property type="taxonomic scope" value="Bacteria"/>
</dbReference>
<organism evidence="2 3">
    <name type="scientific">Burkholderia ambifaria (strain ATCC BAA-244 / DSM 16087 / CCUG 44356 / LMG 19182 / AMMD)</name>
    <name type="common">Burkholderia cepacia (strain AMMD)</name>
    <dbReference type="NCBI Taxonomy" id="339670"/>
    <lineage>
        <taxon>Bacteria</taxon>
        <taxon>Pseudomonadati</taxon>
        <taxon>Pseudomonadota</taxon>
        <taxon>Betaproteobacteria</taxon>
        <taxon>Burkholderiales</taxon>
        <taxon>Burkholderiaceae</taxon>
        <taxon>Burkholderia</taxon>
        <taxon>Burkholderia cepacia complex</taxon>
    </lineage>
</organism>
<protein>
    <submittedName>
        <fullName evidence="2">Uncharacterized protein</fullName>
    </submittedName>
</protein>
<evidence type="ECO:0000313" key="3">
    <source>
        <dbReference type="Proteomes" id="UP000000662"/>
    </source>
</evidence>
<evidence type="ECO:0000256" key="1">
    <source>
        <dbReference type="SAM" id="Phobius"/>
    </source>
</evidence>
<dbReference type="Proteomes" id="UP000000662">
    <property type="component" value="Chromosome 2"/>
</dbReference>
<keyword evidence="1" id="KW-0472">Membrane</keyword>
<sequence length="101" mass="11526">MRRRCLKIGVRSAYRLRRRMKTTIPLRVAVIASAFAVYHVFMHVQWVVSGCIEFLHGRHCSFENSANFEAMMDFDLLVTCAWVAGAAMAWFSVARAPKKSS</sequence>
<dbReference type="AlphaFoldDB" id="Q0B8S3"/>
<dbReference type="KEGG" id="bam:Bamb_3896"/>
<dbReference type="EMBL" id="CP000441">
    <property type="protein sequence ID" value="ABI89450.1"/>
    <property type="molecule type" value="Genomic_DNA"/>
</dbReference>
<evidence type="ECO:0000313" key="2">
    <source>
        <dbReference type="EMBL" id="ABI89450.1"/>
    </source>
</evidence>
<keyword evidence="1" id="KW-1133">Transmembrane helix</keyword>
<keyword evidence="3" id="KW-1185">Reference proteome</keyword>
<name>Q0B8S3_BURCM</name>